<evidence type="ECO:0000313" key="1">
    <source>
        <dbReference type="EMBL" id="CAI9086732.1"/>
    </source>
</evidence>
<protein>
    <submittedName>
        <fullName evidence="1">Uncharacterized protein</fullName>
    </submittedName>
</protein>
<accession>A0ABN8XHN3</accession>
<dbReference type="Proteomes" id="UP001161497">
    <property type="component" value="Chromosome"/>
</dbReference>
<keyword evidence="2" id="KW-1185">Reference proteome</keyword>
<dbReference type="EMBL" id="OX458932">
    <property type="protein sequence ID" value="CAI9086732.1"/>
    <property type="molecule type" value="Genomic_DNA"/>
</dbReference>
<reference evidence="1" key="1">
    <citation type="submission" date="2023-03" db="EMBL/GenBank/DDBJ databases">
        <authorList>
            <person name="Cremers G."/>
            <person name="Picone N."/>
        </authorList>
    </citation>
    <scope>NUCLEOTIDE SEQUENCE</scope>
    <source>
        <strain evidence="1">Sample_alias</strain>
    </source>
</reference>
<sequence>MGKQVNTRRIANVTQLPEEAREVLAAAFQKKHLVPVEGFEA</sequence>
<proteinExistence type="predicted"/>
<name>A0ABN8XHN3_9BACT</name>
<gene>
    <name evidence="1" type="ORF">MFUM_2426</name>
</gene>
<evidence type="ECO:0000313" key="2">
    <source>
        <dbReference type="Proteomes" id="UP001161497"/>
    </source>
</evidence>
<organism evidence="1 2">
    <name type="scientific">Candidatus Methylacidiphilum fumarolicum</name>
    <dbReference type="NCBI Taxonomy" id="591154"/>
    <lineage>
        <taxon>Bacteria</taxon>
        <taxon>Pseudomonadati</taxon>
        <taxon>Verrucomicrobiota</taxon>
        <taxon>Methylacidiphilae</taxon>
        <taxon>Methylacidiphilales</taxon>
        <taxon>Methylacidiphilaceae</taxon>
        <taxon>Methylacidiphilum (ex Ratnadevi et al. 2023)</taxon>
    </lineage>
</organism>